<dbReference type="GO" id="GO:0052381">
    <property type="term" value="F:tRNA dimethylallyltransferase activity"/>
    <property type="evidence" value="ECO:0007669"/>
    <property type="project" value="UniProtKB-UniRule"/>
</dbReference>
<feature type="binding site" evidence="10">
    <location>
        <begin position="14"/>
        <end position="19"/>
    </location>
    <ligand>
        <name>substrate</name>
    </ligand>
</feature>
<dbReference type="EMBL" id="DRNB01000027">
    <property type="protein sequence ID" value="HHJ63436.1"/>
    <property type="molecule type" value="Genomic_DNA"/>
</dbReference>
<dbReference type="GO" id="GO:0006400">
    <property type="term" value="P:tRNA modification"/>
    <property type="evidence" value="ECO:0007669"/>
    <property type="project" value="TreeGrafter"/>
</dbReference>
<keyword evidence="7 10" id="KW-0067">ATP-binding</keyword>
<evidence type="ECO:0000256" key="1">
    <source>
        <dbReference type="ARBA" id="ARBA00001946"/>
    </source>
</evidence>
<comment type="caution">
    <text evidence="10">Lacks conserved residue(s) required for the propagation of feature annotation.</text>
</comment>
<sequence>MKVESEIILIGGPTGTGKSEVACCVAERIGGEIVSADAMSVYRGMDVGTAKPRSCMKRIRHHLVDIVDPGEVFDAKRFEELALKAIESIRERGRVPLVVGGSYLYIQALLYGIEETPPPNWKLRSRLYLTAQRRGRDHLYRILKRVDPDYAEKVHPNDLRRIVRALEVFVESGKPFSRFHRWSKPRFSFTGFYLRRSWEKLTLRIEERVHRMIAEGLLEEVRELMQRGFEGFLTSPQAIGYKELVPCVKGEISLKEAVDEIVRRTKEYARRQIRWFRRQGWIEVDLDRMSLREACDFICSRVQRGTSTR</sequence>
<keyword evidence="5 10" id="KW-0819">tRNA processing</keyword>
<evidence type="ECO:0000256" key="10">
    <source>
        <dbReference type="HAMAP-Rule" id="MF_00185"/>
    </source>
</evidence>
<keyword evidence="6 10" id="KW-0547">Nucleotide-binding</keyword>
<feature type="binding site" evidence="10">
    <location>
        <begin position="12"/>
        <end position="19"/>
    </location>
    <ligand>
        <name>ATP</name>
        <dbReference type="ChEBI" id="CHEBI:30616"/>
    </ligand>
</feature>
<evidence type="ECO:0000256" key="2">
    <source>
        <dbReference type="ARBA" id="ARBA00003213"/>
    </source>
</evidence>
<dbReference type="PANTHER" id="PTHR11088">
    <property type="entry name" value="TRNA DIMETHYLALLYLTRANSFERASE"/>
    <property type="match status" value="1"/>
</dbReference>
<evidence type="ECO:0000256" key="9">
    <source>
        <dbReference type="ARBA" id="ARBA00049563"/>
    </source>
</evidence>
<evidence type="ECO:0000256" key="7">
    <source>
        <dbReference type="ARBA" id="ARBA00022840"/>
    </source>
</evidence>
<proteinExistence type="inferred from homology"/>
<feature type="site" description="Interaction with substrate tRNA" evidence="10">
    <location>
        <position position="124"/>
    </location>
</feature>
<comment type="function">
    <text evidence="2 10 12">Catalyzes the transfer of a dimethylallyl group onto the adenine at position 37 in tRNAs that read codons beginning with uridine, leading to the formation of N6-(dimethylallyl)adenosine (i(6)A).</text>
</comment>
<dbReference type="SUPFAM" id="SSF52540">
    <property type="entry name" value="P-loop containing nucleoside triphosphate hydrolases"/>
    <property type="match status" value="2"/>
</dbReference>
<dbReference type="PANTHER" id="PTHR11088:SF60">
    <property type="entry name" value="TRNA DIMETHYLALLYLTRANSFERASE"/>
    <property type="match status" value="1"/>
</dbReference>
<evidence type="ECO:0000256" key="8">
    <source>
        <dbReference type="ARBA" id="ARBA00022842"/>
    </source>
</evidence>
<dbReference type="Gene3D" id="3.40.50.300">
    <property type="entry name" value="P-loop containing nucleotide triphosphate hydrolases"/>
    <property type="match status" value="1"/>
</dbReference>
<dbReference type="Proteomes" id="UP000885792">
    <property type="component" value="Unassembled WGS sequence"/>
</dbReference>
<evidence type="ECO:0000256" key="6">
    <source>
        <dbReference type="ARBA" id="ARBA00022741"/>
    </source>
</evidence>
<keyword evidence="8 10" id="KW-0460">Magnesium</keyword>
<dbReference type="HAMAP" id="MF_00185">
    <property type="entry name" value="IPP_trans"/>
    <property type="match status" value="1"/>
</dbReference>
<evidence type="ECO:0000256" key="3">
    <source>
        <dbReference type="ARBA" id="ARBA00005842"/>
    </source>
</evidence>
<dbReference type="EC" id="2.5.1.75" evidence="10"/>
<feature type="site" description="Interaction with substrate tRNA" evidence="10">
    <location>
        <position position="102"/>
    </location>
</feature>
<organism evidence="14">
    <name type="scientific">Aquifex aeolicus</name>
    <dbReference type="NCBI Taxonomy" id="63363"/>
    <lineage>
        <taxon>Bacteria</taxon>
        <taxon>Pseudomonadati</taxon>
        <taxon>Aquificota</taxon>
        <taxon>Aquificia</taxon>
        <taxon>Aquificales</taxon>
        <taxon>Aquificaceae</taxon>
        <taxon>Aquifex</taxon>
    </lineage>
</organism>
<evidence type="ECO:0000256" key="12">
    <source>
        <dbReference type="RuleBase" id="RU003784"/>
    </source>
</evidence>
<dbReference type="InterPro" id="IPR018022">
    <property type="entry name" value="IPT"/>
</dbReference>
<comment type="caution">
    <text evidence="14">The sequence shown here is derived from an EMBL/GenBank/DDBJ whole genome shotgun (WGS) entry which is preliminary data.</text>
</comment>
<evidence type="ECO:0000313" key="14">
    <source>
        <dbReference type="EMBL" id="HHJ63436.1"/>
    </source>
</evidence>
<dbReference type="NCBIfam" id="TIGR00174">
    <property type="entry name" value="miaA"/>
    <property type="match status" value="1"/>
</dbReference>
<evidence type="ECO:0000256" key="5">
    <source>
        <dbReference type="ARBA" id="ARBA00022694"/>
    </source>
</evidence>
<dbReference type="AlphaFoldDB" id="A0A7C5PYK0"/>
<gene>
    <name evidence="10 14" type="primary">miaA</name>
    <name evidence="14" type="ORF">ENJ61_00855</name>
</gene>
<comment type="catalytic activity">
    <reaction evidence="9 10 11">
        <text>adenosine(37) in tRNA + dimethylallyl diphosphate = N(6)-dimethylallyladenosine(37) in tRNA + diphosphate</text>
        <dbReference type="Rhea" id="RHEA:26482"/>
        <dbReference type="Rhea" id="RHEA-COMP:10162"/>
        <dbReference type="Rhea" id="RHEA-COMP:10375"/>
        <dbReference type="ChEBI" id="CHEBI:33019"/>
        <dbReference type="ChEBI" id="CHEBI:57623"/>
        <dbReference type="ChEBI" id="CHEBI:74411"/>
        <dbReference type="ChEBI" id="CHEBI:74415"/>
        <dbReference type="EC" id="2.5.1.75"/>
    </reaction>
</comment>
<keyword evidence="4 10" id="KW-0808">Transferase</keyword>
<comment type="cofactor">
    <cofactor evidence="1 10">
        <name>Mg(2+)</name>
        <dbReference type="ChEBI" id="CHEBI:18420"/>
    </cofactor>
</comment>
<dbReference type="Pfam" id="PF01715">
    <property type="entry name" value="IPPT"/>
    <property type="match status" value="1"/>
</dbReference>
<name>A0A7C5PYK0_AQUAO</name>
<comment type="similarity">
    <text evidence="3 10 13">Belongs to the IPP transferase family.</text>
</comment>
<evidence type="ECO:0000256" key="13">
    <source>
        <dbReference type="RuleBase" id="RU003785"/>
    </source>
</evidence>
<protein>
    <recommendedName>
        <fullName evidence="10">tRNA dimethylallyltransferase</fullName>
        <ecNumber evidence="10">2.5.1.75</ecNumber>
    </recommendedName>
    <alternativeName>
        <fullName evidence="10">Dimethylallyl diphosphate:tRNA dimethylallyltransferase</fullName>
        <shortName evidence="10">DMAPP:tRNA dimethylallyltransferase</shortName>
        <shortName evidence="10">DMATase</shortName>
    </alternativeName>
    <alternativeName>
        <fullName evidence="10">Isopentenyl-diphosphate:tRNA isopentenyltransferase</fullName>
        <shortName evidence="10">IPP transferase</shortName>
        <shortName evidence="10">IPPT</shortName>
        <shortName evidence="10">IPTase</shortName>
    </alternativeName>
</protein>
<evidence type="ECO:0000256" key="4">
    <source>
        <dbReference type="ARBA" id="ARBA00022679"/>
    </source>
</evidence>
<dbReference type="InterPro" id="IPR027417">
    <property type="entry name" value="P-loop_NTPase"/>
</dbReference>
<reference evidence="14" key="1">
    <citation type="journal article" date="2020" name="mSystems">
        <title>Genome- and Community-Level Interaction Insights into Carbon Utilization and Element Cycling Functions of Hydrothermarchaeota in Hydrothermal Sediment.</title>
        <authorList>
            <person name="Zhou Z."/>
            <person name="Liu Y."/>
            <person name="Xu W."/>
            <person name="Pan J."/>
            <person name="Luo Z.H."/>
            <person name="Li M."/>
        </authorList>
    </citation>
    <scope>NUCLEOTIDE SEQUENCE [LARGE SCALE GENOMIC DNA]</scope>
    <source>
        <strain evidence="14">HyVt-501</strain>
    </source>
</reference>
<accession>A0A7C5PYK0</accession>
<dbReference type="GO" id="GO:0005524">
    <property type="term" value="F:ATP binding"/>
    <property type="evidence" value="ECO:0007669"/>
    <property type="project" value="UniProtKB-UniRule"/>
</dbReference>
<comment type="subunit">
    <text evidence="10">Monomer.</text>
</comment>
<dbReference type="InterPro" id="IPR039657">
    <property type="entry name" value="Dimethylallyltransferase"/>
</dbReference>
<dbReference type="Gene3D" id="1.10.20.140">
    <property type="match status" value="1"/>
</dbReference>
<evidence type="ECO:0000256" key="11">
    <source>
        <dbReference type="RuleBase" id="RU003783"/>
    </source>
</evidence>